<dbReference type="InterPro" id="IPR041694">
    <property type="entry name" value="ADH_N_2"/>
</dbReference>
<dbReference type="Pfam" id="PF00107">
    <property type="entry name" value="ADH_zinc_N"/>
    <property type="match status" value="1"/>
</dbReference>
<dbReference type="SUPFAM" id="SSF51735">
    <property type="entry name" value="NAD(P)-binding Rossmann-fold domains"/>
    <property type="match status" value="1"/>
</dbReference>
<dbReference type="Gene3D" id="3.40.50.720">
    <property type="entry name" value="NAD(P)-binding Rossmann-like Domain"/>
    <property type="match status" value="1"/>
</dbReference>
<dbReference type="OrthoDB" id="809632at2759"/>
<organism evidence="3 4">
    <name type="scientific">Lasiodiplodia theobromae</name>
    <dbReference type="NCBI Taxonomy" id="45133"/>
    <lineage>
        <taxon>Eukaryota</taxon>
        <taxon>Fungi</taxon>
        <taxon>Dikarya</taxon>
        <taxon>Ascomycota</taxon>
        <taxon>Pezizomycotina</taxon>
        <taxon>Dothideomycetes</taxon>
        <taxon>Dothideomycetes incertae sedis</taxon>
        <taxon>Botryosphaeriales</taxon>
        <taxon>Botryosphaeriaceae</taxon>
        <taxon>Lasiodiplodia</taxon>
    </lineage>
</organism>
<name>A0A5N5D4Y2_9PEZI</name>
<dbReference type="InterPro" id="IPR045010">
    <property type="entry name" value="MDR_fam"/>
</dbReference>
<evidence type="ECO:0000259" key="2">
    <source>
        <dbReference type="SMART" id="SM00829"/>
    </source>
</evidence>
<protein>
    <submittedName>
        <fullName evidence="3">Prostaglandin reductase 1</fullName>
    </submittedName>
</protein>
<dbReference type="PANTHER" id="PTHR43205:SF19">
    <property type="entry name" value="ENOYL REDUCTASE (ER) DOMAIN-CONTAINING PROTEIN"/>
    <property type="match status" value="1"/>
</dbReference>
<dbReference type="GO" id="GO:0016628">
    <property type="term" value="F:oxidoreductase activity, acting on the CH-CH group of donors, NAD or NADP as acceptor"/>
    <property type="evidence" value="ECO:0007669"/>
    <property type="project" value="InterPro"/>
</dbReference>
<comment type="caution">
    <text evidence="3">The sequence shown here is derived from an EMBL/GenBank/DDBJ whole genome shotgun (WGS) entry which is preliminary data.</text>
</comment>
<dbReference type="InterPro" id="IPR020843">
    <property type="entry name" value="ER"/>
</dbReference>
<proteinExistence type="predicted"/>
<dbReference type="PANTHER" id="PTHR43205">
    <property type="entry name" value="PROSTAGLANDIN REDUCTASE"/>
    <property type="match status" value="1"/>
</dbReference>
<dbReference type="InterPro" id="IPR036291">
    <property type="entry name" value="NAD(P)-bd_dom_sf"/>
</dbReference>
<reference evidence="3 4" key="1">
    <citation type="journal article" date="2019" name="Sci. Rep.">
        <title>A multi-omics analysis of the grapevine pathogen Lasiodiplodia theobromae reveals that temperature affects the expression of virulence- and pathogenicity-related genes.</title>
        <authorList>
            <person name="Felix C."/>
            <person name="Meneses R."/>
            <person name="Goncalves M.F.M."/>
            <person name="Tilleman L."/>
            <person name="Duarte A.S."/>
            <person name="Jorrin-Novo J.V."/>
            <person name="Van de Peer Y."/>
            <person name="Deforce D."/>
            <person name="Van Nieuwerburgh F."/>
            <person name="Esteves A.C."/>
            <person name="Alves A."/>
        </authorList>
    </citation>
    <scope>NUCLEOTIDE SEQUENCE [LARGE SCALE GENOMIC DNA]</scope>
    <source>
        <strain evidence="3 4">LA-SOL3</strain>
    </source>
</reference>
<evidence type="ECO:0000256" key="1">
    <source>
        <dbReference type="ARBA" id="ARBA00023002"/>
    </source>
</evidence>
<dbReference type="AlphaFoldDB" id="A0A5N5D4Y2"/>
<dbReference type="Gene3D" id="3.90.180.10">
    <property type="entry name" value="Medium-chain alcohol dehydrogenases, catalytic domain"/>
    <property type="match status" value="1"/>
</dbReference>
<dbReference type="InterPro" id="IPR011032">
    <property type="entry name" value="GroES-like_sf"/>
</dbReference>
<dbReference type="SMART" id="SM00829">
    <property type="entry name" value="PKS_ER"/>
    <property type="match status" value="1"/>
</dbReference>
<dbReference type="InterPro" id="IPR013149">
    <property type="entry name" value="ADH-like_C"/>
</dbReference>
<feature type="domain" description="Enoyl reductase (ER)" evidence="2">
    <location>
        <begin position="23"/>
        <end position="315"/>
    </location>
</feature>
<evidence type="ECO:0000313" key="3">
    <source>
        <dbReference type="EMBL" id="KAB2572681.1"/>
    </source>
</evidence>
<keyword evidence="4" id="KW-1185">Reference proteome</keyword>
<dbReference type="CDD" id="cd05288">
    <property type="entry name" value="PGDH"/>
    <property type="match status" value="1"/>
</dbReference>
<dbReference type="FunFam" id="3.40.50.720:FF:000121">
    <property type="entry name" value="Prostaglandin reductase 2"/>
    <property type="match status" value="1"/>
</dbReference>
<dbReference type="Proteomes" id="UP000325902">
    <property type="component" value="Unassembled WGS sequence"/>
</dbReference>
<sequence>MTSITTRQWLLNSRPSGAPILDGPDATFSLTTTTLPPLQPNQVLIRVKYISNDPAQRQWISTTVAPERFYLPPLSLGAPMKSSLLGEVVASTSTSFPPHTLVTSALGEWSEHVILDASACNPAPAADGIAPTHFLGALGLTGLAAYYGTAIVAAAKPADTVVVSGAAGATGSMVVQIAKKLLGCARVVGIAGGAAKCAWVKETLGADECVDYKAASFAEDLAAATPDFIDVYFDNVGGEVLDLMLARMKMRGRVAVCGSMATYNAYEDGTRLRNWFEVVAMRLQLTGFVVLDWLHKAPETIAELVSAAQEGKIVLGDENEMVLETAFEDIPKTWMRLFEGGSRGKLISQLC</sequence>
<dbReference type="SUPFAM" id="SSF50129">
    <property type="entry name" value="GroES-like"/>
    <property type="match status" value="1"/>
</dbReference>
<keyword evidence="1" id="KW-0560">Oxidoreductase</keyword>
<accession>A0A5N5D4Y2</accession>
<dbReference type="Pfam" id="PF16884">
    <property type="entry name" value="ADH_N_2"/>
    <property type="match status" value="1"/>
</dbReference>
<dbReference type="EMBL" id="VCHE01000073">
    <property type="protein sequence ID" value="KAB2572681.1"/>
    <property type="molecule type" value="Genomic_DNA"/>
</dbReference>
<evidence type="ECO:0000313" key="4">
    <source>
        <dbReference type="Proteomes" id="UP000325902"/>
    </source>
</evidence>
<gene>
    <name evidence="3" type="primary">Ptgr1</name>
    <name evidence="3" type="ORF">DBV05_g8626</name>
</gene>